<dbReference type="Pfam" id="PF11907">
    <property type="entry name" value="DUF3427"/>
    <property type="match status" value="1"/>
</dbReference>
<feature type="domain" description="DUF3427" evidence="2">
    <location>
        <begin position="7"/>
        <end position="135"/>
    </location>
</feature>
<dbReference type="AlphaFoldDB" id="A0A1M6UYB3"/>
<reference evidence="5" key="1">
    <citation type="submission" date="2016-11" db="EMBL/GenBank/DDBJ databases">
        <authorList>
            <person name="Varghese N."/>
            <person name="Submissions S."/>
        </authorList>
    </citation>
    <scope>NUCLEOTIDE SEQUENCE [LARGE SCALE GENOMIC DNA]</scope>
    <source>
        <strain evidence="5">DSM 10349</strain>
    </source>
</reference>
<feature type="compositionally biased region" description="Polar residues" evidence="1">
    <location>
        <begin position="165"/>
        <end position="176"/>
    </location>
</feature>
<dbReference type="EMBL" id="FRAR01000022">
    <property type="protein sequence ID" value="SHK74242.1"/>
    <property type="molecule type" value="Genomic_DNA"/>
</dbReference>
<feature type="region of interest" description="Disordered" evidence="1">
    <location>
        <begin position="165"/>
        <end position="189"/>
    </location>
</feature>
<evidence type="ECO:0000313" key="5">
    <source>
        <dbReference type="Proteomes" id="UP000183997"/>
    </source>
</evidence>
<sequence>MVRPLRKYSDYSRDEVHNIFSPHTTFIPQAGTWGLHGIVKIPNREKDYVFFVTYGQSQSGHTFDEGITEEGILTWQSQPRHKFTHSTIQDFINHNHLTNNIYLFLRTAKGRDYTYLGQLAYLSHDSEREEPVHFKWQILDWELPEGRAQEIGLVLNQTLPQQDSASIQESLPQLTKTDPPAPRTSTQGVTTRDFHGRKVDYSEVDSKRKDLGRAGELLVLEYERKHLIEAGLKDLANKIIHTSEVIGDGAGYDIESFTIEGEKKYIEVKTTTGGINTPFLMSINEVTFSQQNSDNYYLYRIYDFKKQYGTGSFFVIPGNIGEDFVLEPTQFKVRR</sequence>
<dbReference type="InterPro" id="IPR024975">
    <property type="entry name" value="NOV_C"/>
</dbReference>
<keyword evidence="5" id="KW-1185">Reference proteome</keyword>
<dbReference type="RefSeq" id="WP_072915937.1">
    <property type="nucleotide sequence ID" value="NZ_FRAR01000022.1"/>
</dbReference>
<evidence type="ECO:0000259" key="2">
    <source>
        <dbReference type="Pfam" id="PF11907"/>
    </source>
</evidence>
<organism evidence="4 5">
    <name type="scientific">Desulforamulus aeronauticus DSM 10349</name>
    <dbReference type="NCBI Taxonomy" id="1121421"/>
    <lineage>
        <taxon>Bacteria</taxon>
        <taxon>Bacillati</taxon>
        <taxon>Bacillota</taxon>
        <taxon>Clostridia</taxon>
        <taxon>Eubacteriales</taxon>
        <taxon>Peptococcaceae</taxon>
        <taxon>Desulforamulus</taxon>
    </lineage>
</organism>
<evidence type="ECO:0000259" key="3">
    <source>
        <dbReference type="Pfam" id="PF13020"/>
    </source>
</evidence>
<evidence type="ECO:0000313" key="4">
    <source>
        <dbReference type="EMBL" id="SHK74242.1"/>
    </source>
</evidence>
<dbReference type="Proteomes" id="UP000183997">
    <property type="component" value="Unassembled WGS sequence"/>
</dbReference>
<protein>
    <submittedName>
        <fullName evidence="4">Uncharacterized protein</fullName>
    </submittedName>
</protein>
<evidence type="ECO:0000256" key="1">
    <source>
        <dbReference type="SAM" id="MobiDB-lite"/>
    </source>
</evidence>
<feature type="domain" description="Protein NO VEIN C-terminal" evidence="3">
    <location>
        <begin position="215"/>
        <end position="307"/>
    </location>
</feature>
<accession>A0A1M6UYB3</accession>
<dbReference type="Pfam" id="PF13020">
    <property type="entry name" value="NOV_C"/>
    <property type="match status" value="1"/>
</dbReference>
<proteinExistence type="predicted"/>
<name>A0A1M6UYB3_9FIRM</name>
<dbReference type="InterPro" id="IPR021835">
    <property type="entry name" value="DUF3427"/>
</dbReference>
<gene>
    <name evidence="4" type="ORF">SAMN02745123_02984</name>
</gene>